<feature type="transmembrane region" description="Helical" evidence="5">
    <location>
        <begin position="375"/>
        <end position="408"/>
    </location>
</feature>
<dbReference type="InterPro" id="IPR036513">
    <property type="entry name" value="STAS_dom_sf"/>
</dbReference>
<dbReference type="Gene3D" id="3.30.750.24">
    <property type="entry name" value="STAS domain"/>
    <property type="match status" value="1"/>
</dbReference>
<evidence type="ECO:0000313" key="7">
    <source>
        <dbReference type="EMBL" id="SDH19716.1"/>
    </source>
</evidence>
<feature type="transmembrane region" description="Helical" evidence="5">
    <location>
        <begin position="99"/>
        <end position="119"/>
    </location>
</feature>
<dbReference type="SUPFAM" id="SSF52091">
    <property type="entry name" value="SpoIIaa-like"/>
    <property type="match status" value="1"/>
</dbReference>
<feature type="transmembrane region" description="Helical" evidence="5">
    <location>
        <begin position="171"/>
        <end position="191"/>
    </location>
</feature>
<keyword evidence="3 5" id="KW-1133">Transmembrane helix</keyword>
<dbReference type="Proteomes" id="UP000199495">
    <property type="component" value="Unassembled WGS sequence"/>
</dbReference>
<feature type="transmembrane region" description="Helical" evidence="5">
    <location>
        <begin position="21"/>
        <end position="38"/>
    </location>
</feature>
<dbReference type="OrthoDB" id="9769739at2"/>
<dbReference type="PRINTS" id="PR00173">
    <property type="entry name" value="EDTRNSPORT"/>
</dbReference>
<dbReference type="CDD" id="cd07042">
    <property type="entry name" value="STAS_SulP_like_sulfate_transporter"/>
    <property type="match status" value="1"/>
</dbReference>
<feature type="transmembrane region" description="Helical" evidence="5">
    <location>
        <begin position="321"/>
        <end position="337"/>
    </location>
</feature>
<evidence type="ECO:0000256" key="3">
    <source>
        <dbReference type="ARBA" id="ARBA00022989"/>
    </source>
</evidence>
<dbReference type="EMBL" id="FNCS01000029">
    <property type="protein sequence ID" value="SDH19716.1"/>
    <property type="molecule type" value="Genomic_DNA"/>
</dbReference>
<dbReference type="InterPro" id="IPR011547">
    <property type="entry name" value="SLC26A/SulP_dom"/>
</dbReference>
<sequence length="565" mass="58580">MTGRTLPGGYRLADLKGDLSGGLVAGVIALPLALAFGVQSGLGAAAGLYGAIALGILAAALGGTRTQASGPTGPMTVVSASVVATAVATTGSVEAGLGIVLLAFLCGGVVQILLGLVGIGRYVKFFPYPVVSGFMSGVGLIIIVLQIWPFLGSASPKSPLEVFTRITEPLAAVNWSAVMLGAITIAVYYLFPRVTKVVPAVLVALLVGTLIAVFANLDVPNVGAIPSAIPELQLGQILSVSPEHYPLIIGFGVTLALLGSIDSLLTSVIADNITKTKHDSRRELIGQGIGNSVAAIFGGIPGAGATKGTVVNINAGGTTRLSGVVHGLFLLAVLLGLGRFAGYIPLSVLAGLLIPVGLAIIDYKGLRHLGRIPRADAAVLLIVMGMTVFGNLIHAVAIGVVLASILFMKKMSDLTEANSHVGELTDQPWADEEKVLGAHPGQVYIKHMYGPLFFGSASRFQEMASTVDENAALLVIRMEEVPYVDQSGLYALEQVALDLRRKGAEVALTGVQEQPLAMLRDLRIVPDLISEDMLFADMESLSDWLGRSRVSARQDGFTLAPVGAT</sequence>
<dbReference type="RefSeq" id="WP_088439560.1">
    <property type="nucleotide sequence ID" value="NZ_FNCS01000029.1"/>
</dbReference>
<feature type="transmembrane region" description="Helical" evidence="5">
    <location>
        <begin position="343"/>
        <end position="363"/>
    </location>
</feature>
<name>A0A1G8AFT8_9HYPH</name>
<feature type="transmembrane region" description="Helical" evidence="5">
    <location>
        <begin position="131"/>
        <end position="151"/>
    </location>
</feature>
<evidence type="ECO:0000313" key="8">
    <source>
        <dbReference type="Proteomes" id="UP000199495"/>
    </source>
</evidence>
<evidence type="ECO:0000256" key="2">
    <source>
        <dbReference type="ARBA" id="ARBA00022692"/>
    </source>
</evidence>
<evidence type="ECO:0000256" key="4">
    <source>
        <dbReference type="ARBA" id="ARBA00023136"/>
    </source>
</evidence>
<comment type="subcellular location">
    <subcellularLocation>
        <location evidence="1">Membrane</location>
        <topology evidence="1">Multi-pass membrane protein</topology>
    </subcellularLocation>
</comment>
<feature type="transmembrane region" description="Helical" evidence="5">
    <location>
        <begin position="247"/>
        <end position="270"/>
    </location>
</feature>
<dbReference type="AlphaFoldDB" id="A0A1G8AFT8"/>
<feature type="domain" description="STAS" evidence="6">
    <location>
        <begin position="443"/>
        <end position="545"/>
    </location>
</feature>
<feature type="transmembrane region" description="Helical" evidence="5">
    <location>
        <begin position="75"/>
        <end position="93"/>
    </location>
</feature>
<evidence type="ECO:0000256" key="1">
    <source>
        <dbReference type="ARBA" id="ARBA00004141"/>
    </source>
</evidence>
<keyword evidence="2 5" id="KW-0812">Transmembrane</keyword>
<dbReference type="PANTHER" id="PTHR11814">
    <property type="entry name" value="SULFATE TRANSPORTER"/>
    <property type="match status" value="1"/>
</dbReference>
<reference evidence="7 8" key="1">
    <citation type="submission" date="2016-10" db="EMBL/GenBank/DDBJ databases">
        <authorList>
            <person name="de Groot N.N."/>
        </authorList>
    </citation>
    <scope>NUCLEOTIDE SEQUENCE [LARGE SCALE GENOMIC DNA]</scope>
    <source>
        <strain evidence="7 8">CGMCC 1.10267</strain>
    </source>
</reference>
<dbReference type="InterPro" id="IPR002645">
    <property type="entry name" value="STAS_dom"/>
</dbReference>
<keyword evidence="8" id="KW-1185">Reference proteome</keyword>
<dbReference type="Pfam" id="PF00916">
    <property type="entry name" value="Sulfate_transp"/>
    <property type="match status" value="1"/>
</dbReference>
<accession>A0A1G8AFT8</accession>
<organism evidence="7 8">
    <name type="scientific">Pelagibacterium luteolum</name>
    <dbReference type="NCBI Taxonomy" id="440168"/>
    <lineage>
        <taxon>Bacteria</taxon>
        <taxon>Pseudomonadati</taxon>
        <taxon>Pseudomonadota</taxon>
        <taxon>Alphaproteobacteria</taxon>
        <taxon>Hyphomicrobiales</taxon>
        <taxon>Devosiaceae</taxon>
        <taxon>Pelagibacterium</taxon>
    </lineage>
</organism>
<protein>
    <submittedName>
        <fullName evidence="7">Sulfate permease, SulP family</fullName>
    </submittedName>
</protein>
<dbReference type="InterPro" id="IPR001902">
    <property type="entry name" value="SLC26A/SulP_fam"/>
</dbReference>
<feature type="transmembrane region" description="Helical" evidence="5">
    <location>
        <begin position="44"/>
        <end position="63"/>
    </location>
</feature>
<dbReference type="GO" id="GO:0055085">
    <property type="term" value="P:transmembrane transport"/>
    <property type="evidence" value="ECO:0007669"/>
    <property type="project" value="InterPro"/>
</dbReference>
<proteinExistence type="predicted"/>
<evidence type="ECO:0000256" key="5">
    <source>
        <dbReference type="SAM" id="Phobius"/>
    </source>
</evidence>
<feature type="transmembrane region" description="Helical" evidence="5">
    <location>
        <begin position="198"/>
        <end position="217"/>
    </location>
</feature>
<dbReference type="Pfam" id="PF01740">
    <property type="entry name" value="STAS"/>
    <property type="match status" value="1"/>
</dbReference>
<evidence type="ECO:0000259" key="6">
    <source>
        <dbReference type="PROSITE" id="PS50801"/>
    </source>
</evidence>
<dbReference type="STRING" id="440168.SAMN04487974_12926"/>
<dbReference type="PROSITE" id="PS50801">
    <property type="entry name" value="STAS"/>
    <property type="match status" value="1"/>
</dbReference>
<gene>
    <name evidence="7" type="ORF">SAMN04487974_12926</name>
</gene>
<dbReference type="GO" id="GO:0016020">
    <property type="term" value="C:membrane"/>
    <property type="evidence" value="ECO:0007669"/>
    <property type="project" value="UniProtKB-SubCell"/>
</dbReference>
<keyword evidence="4 5" id="KW-0472">Membrane</keyword>